<dbReference type="OrthoDB" id="6435573at2759"/>
<dbReference type="STRING" id="53326.A0A016T556"/>
<evidence type="ECO:0008006" key="3">
    <source>
        <dbReference type="Google" id="ProtNLM"/>
    </source>
</evidence>
<gene>
    <name evidence="1" type="primary">Acey_s0137.g2044</name>
    <name evidence="1" type="ORF">Y032_0137g2044</name>
</gene>
<proteinExistence type="predicted"/>
<comment type="caution">
    <text evidence="1">The sequence shown here is derived from an EMBL/GenBank/DDBJ whole genome shotgun (WGS) entry which is preliminary data.</text>
</comment>
<keyword evidence="2" id="KW-1185">Reference proteome</keyword>
<dbReference type="PANTHER" id="PTHR46060">
    <property type="entry name" value="MARINER MOS1 TRANSPOSASE-LIKE PROTEIN"/>
    <property type="match status" value="1"/>
</dbReference>
<dbReference type="Proteomes" id="UP000024635">
    <property type="component" value="Unassembled WGS sequence"/>
</dbReference>
<dbReference type="InterPro" id="IPR036397">
    <property type="entry name" value="RNaseH_sf"/>
</dbReference>
<evidence type="ECO:0000313" key="1">
    <source>
        <dbReference type="EMBL" id="EYB97822.1"/>
    </source>
</evidence>
<dbReference type="InterPro" id="IPR052709">
    <property type="entry name" value="Transposase-MT_Hybrid"/>
</dbReference>
<sequence length="115" mass="13327">MKPLFTTDGKWCLYVNIMHSPSWVDKDEQQPKAGLHPLEIRFLHDSARPLTMRVTRQKLLVFGWEVLTPPPYRPDLAPRDFEHPFTLSNALQGKVCGDEDDLDRCLSNFFESMPV</sequence>
<dbReference type="PANTHER" id="PTHR46060:SF3">
    <property type="entry name" value="PROTEIN GVQW3"/>
    <property type="match status" value="1"/>
</dbReference>
<reference evidence="2" key="1">
    <citation type="journal article" date="2015" name="Nat. Genet.">
        <title>The genome and transcriptome of the zoonotic hookworm Ancylostoma ceylanicum identify infection-specific gene families.</title>
        <authorList>
            <person name="Schwarz E.M."/>
            <person name="Hu Y."/>
            <person name="Antoshechkin I."/>
            <person name="Miller M.M."/>
            <person name="Sternberg P.W."/>
            <person name="Aroian R.V."/>
        </authorList>
    </citation>
    <scope>NUCLEOTIDE SEQUENCE</scope>
    <source>
        <strain evidence="2">HY135</strain>
    </source>
</reference>
<organism evidence="1 2">
    <name type="scientific">Ancylostoma ceylanicum</name>
    <dbReference type="NCBI Taxonomy" id="53326"/>
    <lineage>
        <taxon>Eukaryota</taxon>
        <taxon>Metazoa</taxon>
        <taxon>Ecdysozoa</taxon>
        <taxon>Nematoda</taxon>
        <taxon>Chromadorea</taxon>
        <taxon>Rhabditida</taxon>
        <taxon>Rhabditina</taxon>
        <taxon>Rhabditomorpha</taxon>
        <taxon>Strongyloidea</taxon>
        <taxon>Ancylostomatidae</taxon>
        <taxon>Ancylostomatinae</taxon>
        <taxon>Ancylostoma</taxon>
    </lineage>
</organism>
<dbReference type="AlphaFoldDB" id="A0A016T556"/>
<name>A0A016T556_9BILA</name>
<dbReference type="Gene3D" id="3.30.420.10">
    <property type="entry name" value="Ribonuclease H-like superfamily/Ribonuclease H"/>
    <property type="match status" value="1"/>
</dbReference>
<accession>A0A016T556</accession>
<evidence type="ECO:0000313" key="2">
    <source>
        <dbReference type="Proteomes" id="UP000024635"/>
    </source>
</evidence>
<dbReference type="EMBL" id="JARK01001473">
    <property type="protein sequence ID" value="EYB97822.1"/>
    <property type="molecule type" value="Genomic_DNA"/>
</dbReference>
<protein>
    <recommendedName>
        <fullName evidence="3">Tc1-like transposase DDE domain-containing protein</fullName>
    </recommendedName>
</protein>
<dbReference type="GO" id="GO:0003676">
    <property type="term" value="F:nucleic acid binding"/>
    <property type="evidence" value="ECO:0007669"/>
    <property type="project" value="InterPro"/>
</dbReference>